<keyword evidence="5" id="KW-1185">Reference proteome</keyword>
<protein>
    <submittedName>
        <fullName evidence="4">Uncharacterized protein</fullName>
    </submittedName>
</protein>
<dbReference type="AlphaFoldDB" id="A0A0D2EYT3"/>
<dbReference type="RefSeq" id="XP_013320424.1">
    <property type="nucleotide sequence ID" value="XM_013464970.1"/>
</dbReference>
<feature type="region of interest" description="Disordered" evidence="3">
    <location>
        <begin position="43"/>
        <end position="62"/>
    </location>
</feature>
<sequence length="62" mass="6512">MSAMPAYYSSKAAVIALARSDAIDHAADRVRVNAVLPGATATPLSQSREDAKENIERGAINV</sequence>
<dbReference type="PANTHER" id="PTHR24321">
    <property type="entry name" value="DEHYDROGENASES, SHORT CHAIN"/>
    <property type="match status" value="1"/>
</dbReference>
<dbReference type="Proteomes" id="UP000054342">
    <property type="component" value="Unassembled WGS sequence"/>
</dbReference>
<dbReference type="Pfam" id="PF13561">
    <property type="entry name" value="adh_short_C2"/>
    <property type="match status" value="1"/>
</dbReference>
<reference evidence="4 5" key="1">
    <citation type="submission" date="2015-01" db="EMBL/GenBank/DDBJ databases">
        <title>The Genome Sequence of Exophiala xenobiotica CBS118157.</title>
        <authorList>
            <consortium name="The Broad Institute Genomics Platform"/>
            <person name="Cuomo C."/>
            <person name="de Hoog S."/>
            <person name="Gorbushina A."/>
            <person name="Stielow B."/>
            <person name="Teixiera M."/>
            <person name="Abouelleil A."/>
            <person name="Chapman S.B."/>
            <person name="Priest M."/>
            <person name="Young S.K."/>
            <person name="Wortman J."/>
            <person name="Nusbaum C."/>
            <person name="Birren B."/>
        </authorList>
    </citation>
    <scope>NUCLEOTIDE SEQUENCE [LARGE SCALE GENOMIC DNA]</scope>
    <source>
        <strain evidence="4 5">CBS 118157</strain>
    </source>
</reference>
<dbReference type="Gene3D" id="3.40.50.720">
    <property type="entry name" value="NAD(P)-binding Rossmann-like Domain"/>
    <property type="match status" value="1"/>
</dbReference>
<keyword evidence="2" id="KW-0560">Oxidoreductase</keyword>
<dbReference type="PRINTS" id="PR00081">
    <property type="entry name" value="GDHRDH"/>
</dbReference>
<comment type="similarity">
    <text evidence="1">Belongs to the short-chain dehydrogenases/reductases (SDR) family.</text>
</comment>
<dbReference type="EMBL" id="KN847317">
    <property type="protein sequence ID" value="KIW59840.1"/>
    <property type="molecule type" value="Genomic_DNA"/>
</dbReference>
<dbReference type="SUPFAM" id="SSF51735">
    <property type="entry name" value="NAD(P)-binding Rossmann-fold domains"/>
    <property type="match status" value="1"/>
</dbReference>
<dbReference type="PANTHER" id="PTHR24321:SF8">
    <property type="entry name" value="ESTRADIOL 17-BETA-DEHYDROGENASE 8-RELATED"/>
    <property type="match status" value="1"/>
</dbReference>
<evidence type="ECO:0000313" key="4">
    <source>
        <dbReference type="EMBL" id="KIW59840.1"/>
    </source>
</evidence>
<evidence type="ECO:0000256" key="1">
    <source>
        <dbReference type="ARBA" id="ARBA00006484"/>
    </source>
</evidence>
<evidence type="ECO:0000313" key="5">
    <source>
        <dbReference type="Proteomes" id="UP000054342"/>
    </source>
</evidence>
<dbReference type="InterPro" id="IPR036291">
    <property type="entry name" value="NAD(P)-bd_dom_sf"/>
</dbReference>
<dbReference type="HOGENOM" id="CLU_2904203_0_0_1"/>
<evidence type="ECO:0000256" key="3">
    <source>
        <dbReference type="SAM" id="MobiDB-lite"/>
    </source>
</evidence>
<gene>
    <name evidence="4" type="ORF">PV05_00106</name>
</gene>
<organism evidence="4 5">
    <name type="scientific">Exophiala xenobiotica</name>
    <dbReference type="NCBI Taxonomy" id="348802"/>
    <lineage>
        <taxon>Eukaryota</taxon>
        <taxon>Fungi</taxon>
        <taxon>Dikarya</taxon>
        <taxon>Ascomycota</taxon>
        <taxon>Pezizomycotina</taxon>
        <taxon>Eurotiomycetes</taxon>
        <taxon>Chaetothyriomycetidae</taxon>
        <taxon>Chaetothyriales</taxon>
        <taxon>Herpotrichiellaceae</taxon>
        <taxon>Exophiala</taxon>
    </lineage>
</organism>
<name>A0A0D2EYT3_9EURO</name>
<dbReference type="GO" id="GO:0016491">
    <property type="term" value="F:oxidoreductase activity"/>
    <property type="evidence" value="ECO:0007669"/>
    <property type="project" value="UniProtKB-KW"/>
</dbReference>
<feature type="compositionally biased region" description="Basic and acidic residues" evidence="3">
    <location>
        <begin position="47"/>
        <end position="56"/>
    </location>
</feature>
<dbReference type="InterPro" id="IPR002347">
    <property type="entry name" value="SDR_fam"/>
</dbReference>
<accession>A0A0D2EYT3</accession>
<evidence type="ECO:0000256" key="2">
    <source>
        <dbReference type="ARBA" id="ARBA00023002"/>
    </source>
</evidence>
<dbReference type="GeneID" id="25322014"/>
<proteinExistence type="inferred from homology"/>
<dbReference type="OrthoDB" id="5840532at2759"/>